<evidence type="ECO:0000256" key="20">
    <source>
        <dbReference type="SAM" id="MobiDB-lite"/>
    </source>
</evidence>
<evidence type="ECO:0000256" key="16">
    <source>
        <dbReference type="ARBA" id="ARBA00053097"/>
    </source>
</evidence>
<dbReference type="GO" id="GO:0000981">
    <property type="term" value="F:DNA-binding transcription factor activity, RNA polymerase II-specific"/>
    <property type="evidence" value="ECO:0007669"/>
    <property type="project" value="TreeGrafter"/>
</dbReference>
<dbReference type="InterPro" id="IPR013087">
    <property type="entry name" value="Znf_C2H2_type"/>
</dbReference>
<keyword evidence="8 19" id="KW-0863">Zinc-finger</keyword>
<feature type="compositionally biased region" description="Low complexity" evidence="20">
    <location>
        <begin position="1518"/>
        <end position="1530"/>
    </location>
</feature>
<evidence type="ECO:0000256" key="17">
    <source>
        <dbReference type="ARBA" id="ARBA00064393"/>
    </source>
</evidence>
<evidence type="ECO:0000256" key="15">
    <source>
        <dbReference type="ARBA" id="ARBA00023242"/>
    </source>
</evidence>
<evidence type="ECO:0000313" key="23">
    <source>
        <dbReference type="Proteomes" id="UP000694546"/>
    </source>
</evidence>
<keyword evidence="9" id="KW-0862">Zinc</keyword>
<comment type="similarity">
    <text evidence="3">Belongs to the krueppel C2H2-type zinc-finger protein family.</text>
</comment>
<name>A0A8C5A1X2_GADMO</name>
<dbReference type="InterPro" id="IPR036236">
    <property type="entry name" value="Znf_C2H2_sf"/>
</dbReference>
<evidence type="ECO:0000256" key="13">
    <source>
        <dbReference type="ARBA" id="ARBA00023125"/>
    </source>
</evidence>
<feature type="compositionally biased region" description="Basic and acidic residues" evidence="20">
    <location>
        <begin position="62"/>
        <end position="78"/>
    </location>
</feature>
<keyword evidence="5" id="KW-1017">Isopeptide bond</keyword>
<feature type="compositionally biased region" description="Basic residues" evidence="20">
    <location>
        <begin position="1426"/>
        <end position="1436"/>
    </location>
</feature>
<feature type="domain" description="C2H2-type" evidence="21">
    <location>
        <begin position="1281"/>
        <end position="1309"/>
    </location>
</feature>
<feature type="compositionally biased region" description="Low complexity" evidence="20">
    <location>
        <begin position="1117"/>
        <end position="1132"/>
    </location>
</feature>
<evidence type="ECO:0000256" key="4">
    <source>
        <dbReference type="ARBA" id="ARBA00022454"/>
    </source>
</evidence>
<reference evidence="22" key="2">
    <citation type="submission" date="2025-09" db="UniProtKB">
        <authorList>
            <consortium name="Ensembl"/>
        </authorList>
    </citation>
    <scope>IDENTIFICATION</scope>
</reference>
<dbReference type="Proteomes" id="UP000694546">
    <property type="component" value="Chromosome 3"/>
</dbReference>
<evidence type="ECO:0000256" key="1">
    <source>
        <dbReference type="ARBA" id="ARBA00004123"/>
    </source>
</evidence>
<keyword evidence="11" id="KW-0779">Telomere</keyword>
<evidence type="ECO:0000256" key="12">
    <source>
        <dbReference type="ARBA" id="ARBA00023015"/>
    </source>
</evidence>
<evidence type="ECO:0000256" key="19">
    <source>
        <dbReference type="PROSITE-ProRule" id="PRU00042"/>
    </source>
</evidence>
<evidence type="ECO:0000256" key="3">
    <source>
        <dbReference type="ARBA" id="ARBA00006991"/>
    </source>
</evidence>
<dbReference type="FunFam" id="3.30.160.60:FF:001733">
    <property type="entry name" value="zinc finger protein 827 isoform X1"/>
    <property type="match status" value="1"/>
</dbReference>
<dbReference type="GO" id="GO:0008270">
    <property type="term" value="F:zinc ion binding"/>
    <property type="evidence" value="ECO:0007669"/>
    <property type="project" value="UniProtKB-KW"/>
</dbReference>
<feature type="region of interest" description="Disordered" evidence="20">
    <location>
        <begin position="350"/>
        <end position="379"/>
    </location>
</feature>
<accession>A0A8C5A1X2</accession>
<reference evidence="22" key="1">
    <citation type="submission" date="2025-08" db="UniProtKB">
        <authorList>
            <consortium name="Ensembl"/>
        </authorList>
    </citation>
    <scope>IDENTIFICATION</scope>
</reference>
<feature type="compositionally biased region" description="Low complexity" evidence="20">
    <location>
        <begin position="215"/>
        <end position="227"/>
    </location>
</feature>
<dbReference type="GeneTree" id="ENSGT00940000156063"/>
<keyword evidence="15" id="KW-0539">Nucleus</keyword>
<organism evidence="22 23">
    <name type="scientific">Gadus morhua</name>
    <name type="common">Atlantic cod</name>
    <dbReference type="NCBI Taxonomy" id="8049"/>
    <lineage>
        <taxon>Eukaryota</taxon>
        <taxon>Metazoa</taxon>
        <taxon>Chordata</taxon>
        <taxon>Craniata</taxon>
        <taxon>Vertebrata</taxon>
        <taxon>Euteleostomi</taxon>
        <taxon>Actinopterygii</taxon>
        <taxon>Neopterygii</taxon>
        <taxon>Teleostei</taxon>
        <taxon>Neoteleostei</taxon>
        <taxon>Acanthomorphata</taxon>
        <taxon>Zeiogadaria</taxon>
        <taxon>Gadariae</taxon>
        <taxon>Gadiformes</taxon>
        <taxon>Gadoidei</taxon>
        <taxon>Gadidae</taxon>
        <taxon>Gadus</taxon>
    </lineage>
</organism>
<feature type="compositionally biased region" description="Low complexity" evidence="20">
    <location>
        <begin position="298"/>
        <end position="316"/>
    </location>
</feature>
<dbReference type="PANTHER" id="PTHR24408:SF64">
    <property type="entry name" value="LINKING IMMUNITY AND METABOLISM-RELATED"/>
    <property type="match status" value="1"/>
</dbReference>
<dbReference type="SMART" id="SM00355">
    <property type="entry name" value="ZnF_C2H2"/>
    <property type="match status" value="13"/>
</dbReference>
<evidence type="ECO:0000259" key="21">
    <source>
        <dbReference type="PROSITE" id="PS50157"/>
    </source>
</evidence>
<feature type="compositionally biased region" description="Low complexity" evidence="20">
    <location>
        <begin position="900"/>
        <end position="918"/>
    </location>
</feature>
<evidence type="ECO:0000256" key="5">
    <source>
        <dbReference type="ARBA" id="ARBA00022499"/>
    </source>
</evidence>
<feature type="region of interest" description="Disordered" evidence="20">
    <location>
        <begin position="746"/>
        <end position="771"/>
    </location>
</feature>
<evidence type="ECO:0000256" key="7">
    <source>
        <dbReference type="ARBA" id="ARBA00022737"/>
    </source>
</evidence>
<feature type="region of interest" description="Disordered" evidence="20">
    <location>
        <begin position="298"/>
        <end position="322"/>
    </location>
</feature>
<feature type="compositionally biased region" description="Polar residues" evidence="20">
    <location>
        <begin position="36"/>
        <end position="49"/>
    </location>
</feature>
<feature type="domain" description="C2H2-type" evidence="21">
    <location>
        <begin position="507"/>
        <end position="534"/>
    </location>
</feature>
<feature type="domain" description="C2H2-type" evidence="21">
    <location>
        <begin position="946"/>
        <end position="973"/>
    </location>
</feature>
<dbReference type="FunFam" id="3.30.160.60:FF:000415">
    <property type="entry name" value="Zinc finger protein 827"/>
    <property type="match status" value="1"/>
</dbReference>
<feature type="compositionally biased region" description="Polar residues" evidence="20">
    <location>
        <begin position="175"/>
        <end position="186"/>
    </location>
</feature>
<dbReference type="PANTHER" id="PTHR24408">
    <property type="entry name" value="ZINC FINGER PROTEIN"/>
    <property type="match status" value="1"/>
</dbReference>
<keyword evidence="13" id="KW-0238">DNA-binding</keyword>
<dbReference type="PROSITE" id="PS50157">
    <property type="entry name" value="ZINC_FINGER_C2H2_2"/>
    <property type="match status" value="7"/>
</dbReference>
<feature type="domain" description="C2H2-type" evidence="21">
    <location>
        <begin position="1225"/>
        <end position="1247"/>
    </location>
</feature>
<dbReference type="FunFam" id="3.30.160.60:FF:001564">
    <property type="entry name" value="zinc finger protein 827 isoform X1"/>
    <property type="match status" value="1"/>
</dbReference>
<feature type="region of interest" description="Disordered" evidence="20">
    <location>
        <begin position="1333"/>
        <end position="1408"/>
    </location>
</feature>
<proteinExistence type="inferred from homology"/>
<comment type="subunit">
    <text evidence="17">Part of a transcription inhibitory ribonucleoprotein complex composed at least of the circular RNA circZNF827, HNRNPK and HNRNPL. Interacts with the nucleosome remodeling and histone deacetylase/NuRD complex. Interacts with RBBP4; the interaction is direct and recruits RBBP4, a component of the NuRD complex, to telomeres.</text>
</comment>
<evidence type="ECO:0000256" key="2">
    <source>
        <dbReference type="ARBA" id="ARBA00004574"/>
    </source>
</evidence>
<dbReference type="Pfam" id="PF00096">
    <property type="entry name" value="zf-C2H2"/>
    <property type="match status" value="3"/>
</dbReference>
<comment type="subcellular location">
    <subcellularLocation>
        <location evidence="2">Chromosome</location>
        <location evidence="2">Telomere</location>
    </subcellularLocation>
    <subcellularLocation>
        <location evidence="1">Nucleus</location>
    </subcellularLocation>
</comment>
<dbReference type="Ensembl" id="ENSGMOT00000061695.1">
    <property type="protein sequence ID" value="ENSGMOP00000024554.1"/>
    <property type="gene ID" value="ENSGMOG00000028064.1"/>
</dbReference>
<feature type="region of interest" description="Disordered" evidence="20">
    <location>
        <begin position="156"/>
        <end position="248"/>
    </location>
</feature>
<dbReference type="SUPFAM" id="SSF57667">
    <property type="entry name" value="beta-beta-alpha zinc fingers"/>
    <property type="match status" value="4"/>
</dbReference>
<dbReference type="OMA" id="CKELMST"/>
<feature type="region of interest" description="Disordered" evidence="20">
    <location>
        <begin position="1113"/>
        <end position="1135"/>
    </location>
</feature>
<keyword evidence="6" id="KW-0479">Metal-binding</keyword>
<evidence type="ECO:0000256" key="8">
    <source>
        <dbReference type="ARBA" id="ARBA00022771"/>
    </source>
</evidence>
<keyword evidence="4" id="KW-0158">Chromosome</keyword>
<keyword evidence="10" id="KW-0832">Ubl conjugation</keyword>
<feature type="domain" description="C2H2-type" evidence="21">
    <location>
        <begin position="479"/>
        <end position="506"/>
    </location>
</feature>
<dbReference type="PROSITE" id="PS00028">
    <property type="entry name" value="ZINC_FINGER_C2H2_1"/>
    <property type="match status" value="7"/>
</dbReference>
<evidence type="ECO:0000256" key="11">
    <source>
        <dbReference type="ARBA" id="ARBA00022895"/>
    </source>
</evidence>
<evidence type="ECO:0000256" key="10">
    <source>
        <dbReference type="ARBA" id="ARBA00022843"/>
    </source>
</evidence>
<feature type="compositionally biased region" description="Gly residues" evidence="20">
    <location>
        <begin position="1384"/>
        <end position="1399"/>
    </location>
</feature>
<feature type="region of interest" description="Disordered" evidence="20">
    <location>
        <begin position="1422"/>
        <end position="1476"/>
    </location>
</feature>
<evidence type="ECO:0000256" key="14">
    <source>
        <dbReference type="ARBA" id="ARBA00023163"/>
    </source>
</evidence>
<feature type="domain" description="C2H2-type" evidence="21">
    <location>
        <begin position="1169"/>
        <end position="1192"/>
    </location>
</feature>
<dbReference type="FunFam" id="3.30.160.60:FF:000435">
    <property type="entry name" value="Zinc finger protein 827"/>
    <property type="match status" value="1"/>
</dbReference>
<dbReference type="GO" id="GO:0005634">
    <property type="term" value="C:nucleus"/>
    <property type="evidence" value="ECO:0007669"/>
    <property type="project" value="UniProtKB-SubCell"/>
</dbReference>
<evidence type="ECO:0000256" key="6">
    <source>
        <dbReference type="ARBA" id="ARBA00022723"/>
    </source>
</evidence>
<dbReference type="FunFam" id="3.30.160.60:FF:001773">
    <property type="entry name" value="zinc finger protein 827 isoform X1"/>
    <property type="match status" value="1"/>
</dbReference>
<evidence type="ECO:0000256" key="18">
    <source>
        <dbReference type="ARBA" id="ARBA00068911"/>
    </source>
</evidence>
<feature type="region of interest" description="Disordered" evidence="20">
    <location>
        <begin position="899"/>
        <end position="920"/>
    </location>
</feature>
<feature type="domain" description="C2H2-type" evidence="21">
    <location>
        <begin position="1253"/>
        <end position="1280"/>
    </location>
</feature>
<evidence type="ECO:0000256" key="9">
    <source>
        <dbReference type="ARBA" id="ARBA00022833"/>
    </source>
</evidence>
<protein>
    <recommendedName>
        <fullName evidence="18">Zinc finger protein 827</fullName>
    </recommendedName>
</protein>
<keyword evidence="7" id="KW-0677">Repeat</keyword>
<feature type="region of interest" description="Disordered" evidence="20">
    <location>
        <begin position="1"/>
        <end position="88"/>
    </location>
</feature>
<dbReference type="Gene3D" id="3.30.160.60">
    <property type="entry name" value="Classic Zinc Finger"/>
    <property type="match status" value="8"/>
</dbReference>
<feature type="compositionally biased region" description="Low complexity" evidence="20">
    <location>
        <begin position="1439"/>
        <end position="1476"/>
    </location>
</feature>
<feature type="compositionally biased region" description="Basic and acidic residues" evidence="20">
    <location>
        <begin position="1"/>
        <end position="10"/>
    </location>
</feature>
<dbReference type="GO" id="GO:0000781">
    <property type="term" value="C:chromosome, telomeric region"/>
    <property type="evidence" value="ECO:0007669"/>
    <property type="project" value="UniProtKB-SubCell"/>
</dbReference>
<evidence type="ECO:0000313" key="22">
    <source>
        <dbReference type="Ensembl" id="ENSGMOP00000024554.1"/>
    </source>
</evidence>
<keyword evidence="23" id="KW-1185">Reference proteome</keyword>
<dbReference type="GO" id="GO:0043565">
    <property type="term" value="F:sequence-specific DNA binding"/>
    <property type="evidence" value="ECO:0007669"/>
    <property type="project" value="TreeGrafter"/>
</dbReference>
<feature type="compositionally biased region" description="Basic residues" evidence="20">
    <location>
        <begin position="203"/>
        <end position="214"/>
    </location>
</feature>
<comment type="function">
    <text evidence="16">As part of a ribonucleoprotein complex composed at least of HNRNPK, HNRNPL and the circular RNA circZNF827 that nucleates the complex on chromatin, may negatively regulate the transcription of genes involved in neuronal differentiation. Could also recruit the nucleosome remodeling and histone deacetylase/NuRD complex to telomeric regions of chromosomes to regulate chromatin remodeling as part of telomere maintenance.</text>
</comment>
<keyword evidence="12" id="KW-0805">Transcription regulation</keyword>
<keyword evidence="14" id="KW-0804">Transcription</keyword>
<dbReference type="FunFam" id="3.30.160.60:FF:000272">
    <property type="entry name" value="Zinc finger protein 827"/>
    <property type="match status" value="1"/>
</dbReference>
<gene>
    <name evidence="22" type="primary">ZNF827</name>
    <name evidence="22" type="synonym">znf827</name>
</gene>
<feature type="region of interest" description="Disordered" evidence="20">
    <location>
        <begin position="435"/>
        <end position="476"/>
    </location>
</feature>
<feature type="region of interest" description="Disordered" evidence="20">
    <location>
        <begin position="1518"/>
        <end position="1543"/>
    </location>
</feature>
<sequence>MPRRKQEQPKRLPSHVDSNEDGGPDGSPLKEESWFGNASDTRSESSSYGDGQEELLLPHGSSPDDRPGAVAGGDHDTSGGESSSLGCPTPVHRASLEFLGLDGGAFSAQDTLSSVVSSLYGESASQALGKPLSSNLRRLLEAGSLKLDGELLCRSARGGPGGDSPPVGLVPPLTLSPSSHHAQQLSALARKLAGAGGSNNNNNHHHQHHHHHHGSSASGSPASMAASVKQEPLDPFSSITPSNGSGGGGGGGFVWAGVADKWPPLGCSAPGGSSLSPDSAIQKLKAAANAVLQDKNASLSSSSSSSSTSASSAVASLGGGGAGGRGEDVVRFDAFTSPFSPQSASSTLAALSKKVSERSHASSTGGGGGGGAAVSAGGDHQTSASSFLSLVSMTSSAALLKEVAARAAGNLLAEKKEGSPVPSTGLLQEDVKPLLDRNQKPPTPSTPTQGLDLLLPFTPKGRGKSSSQAGSPEDGGKPFQCPVCGLVIKRKSYWKRHMVIHTGLKSHQCPLCPFRCARKDNLKSHMKVHQHQDRGETFQCELCPFTSSRHFSLKLHMRCHQHFPRSDLKVKEEVTTDTEGEGSLMGDSMADMQASSPLLSATGDGRLQTSPCVDASTNHVHIKEEPQERDLSVLSPFTMCNKELPAGLGMANSLDLSGVGAGMRSSPGGPATPSLFSGDISSKTATDLLMKLSAANQREALKSPFHLKVEPRSEEVLSPRPASLSQGHAQPGFPLSVLCQEGPKAAVGGGVADRPAGPLKPREGSPMAKSNLLNQDISIKVASELLMKLSENNKDSQYHKVSVKAEPMEVDPVPTDLAPPPSHLLAFGAMGANEKREPMASLPEALPRPQKDLFSQDISVKMASELLFKLSEKVSKANDHHKDSNMGLNSPFLDERFRQSPFNSRSKSSSPAEASSSARTAFHDSEKCVGEQGNGIAQWGLNEQLFPCPVCGKVFGRQQTLSRHMSLHTAKCRANLNQHLTIHSVKLVNTDTEQIVTAVTAESADRKNCAYYYSCHVCGFQTELNAQFVSHMSLHVDREQWMFSLCCSVCDYVCVEENDMKNHVSAGHAGLISRSPLSETKSTSSSLSALSDSLNSSEGSDLTHSTEELKNLLAPPSSAGSQSSSGSHSGSGTEEKSEKGFECVFCNFVCKTRSMYERHLQIHLITRMFECDVCHKFLKTPEQLLEHKKCHTVPSGGLKCPLCIYSTSRPAAMECHLKIHCKVEYRCRICQALWADQASLDAHVRAHRLGNHYRCERCGYLSKTANKLIEHVRVHTGERPFHCDRCAYSCKRKDNLNLHKKLKHAPRQTFGCGECPFSTTHPFVFSRHLKKHRAGGAAGGGGEEDEEEEGGPGGGGETGQPLEGTSLGGGPASKRRSHEALLFGAGGGGGGGGSSGGSGSSSPLSSLTASQALQSVALSLTLGRSPHPHHHPHHRPTEHPLLAGPHGPHGPTTSGRGPAAHSPGAPPSSLLFPSSAQPGFEQYRNCDRAYLIPLTTLFTQNSRRLTFHARSLPLLFSSSSSSSSYTTSSPSAPPPRSPLSPASQKHSFLAYLGLGERAKTV</sequence>